<proteinExistence type="predicted"/>
<feature type="region of interest" description="Disordered" evidence="1">
    <location>
        <begin position="18"/>
        <end position="51"/>
    </location>
</feature>
<gene>
    <name evidence="2" type="ORF">LCGC14_0137030</name>
</gene>
<protein>
    <submittedName>
        <fullName evidence="2">Uncharacterized protein</fullName>
    </submittedName>
</protein>
<feature type="compositionally biased region" description="Polar residues" evidence="1">
    <location>
        <begin position="33"/>
        <end position="51"/>
    </location>
</feature>
<dbReference type="AlphaFoldDB" id="A0A0F9V5L3"/>
<evidence type="ECO:0000313" key="2">
    <source>
        <dbReference type="EMBL" id="KKN99259.1"/>
    </source>
</evidence>
<name>A0A0F9V5L3_9ZZZZ</name>
<accession>A0A0F9V5L3</accession>
<dbReference type="EMBL" id="LAZR01000047">
    <property type="protein sequence ID" value="KKN99259.1"/>
    <property type="molecule type" value="Genomic_DNA"/>
</dbReference>
<evidence type="ECO:0000256" key="1">
    <source>
        <dbReference type="SAM" id="MobiDB-lite"/>
    </source>
</evidence>
<comment type="caution">
    <text evidence="2">The sequence shown here is derived from an EMBL/GenBank/DDBJ whole genome shotgun (WGS) entry which is preliminary data.</text>
</comment>
<sequence length="70" mass="8032">MAAVMKFVESMSQGMFEVRKRTPKVRVSELARKTQSAGRRPNQKVSSFNTMSERDRIELADMLEAELARL</sequence>
<reference evidence="2" key="1">
    <citation type="journal article" date="2015" name="Nature">
        <title>Complex archaea that bridge the gap between prokaryotes and eukaryotes.</title>
        <authorList>
            <person name="Spang A."/>
            <person name="Saw J.H."/>
            <person name="Jorgensen S.L."/>
            <person name="Zaremba-Niedzwiedzka K."/>
            <person name="Martijn J."/>
            <person name="Lind A.E."/>
            <person name="van Eijk R."/>
            <person name="Schleper C."/>
            <person name="Guy L."/>
            <person name="Ettema T.J."/>
        </authorList>
    </citation>
    <scope>NUCLEOTIDE SEQUENCE</scope>
</reference>
<organism evidence="2">
    <name type="scientific">marine sediment metagenome</name>
    <dbReference type="NCBI Taxonomy" id="412755"/>
    <lineage>
        <taxon>unclassified sequences</taxon>
        <taxon>metagenomes</taxon>
        <taxon>ecological metagenomes</taxon>
    </lineage>
</organism>